<evidence type="ECO:0000313" key="2">
    <source>
        <dbReference type="EMBL" id="AZS37402.1"/>
    </source>
</evidence>
<dbReference type="EMBL" id="CP031423">
    <property type="protein sequence ID" value="AZS37402.1"/>
    <property type="molecule type" value="Genomic_DNA"/>
</dbReference>
<dbReference type="PANTHER" id="PTHR36437:SF2">
    <property type="entry name" value="GLYOXALASE_BLEOMYCIN RESISTANCE PROTEIN_DIOXYGENASE"/>
    <property type="match status" value="1"/>
</dbReference>
<organism evidence="2 3">
    <name type="scientific">Microbacterium lemovicicum</name>
    <dbReference type="NCBI Taxonomy" id="1072463"/>
    <lineage>
        <taxon>Bacteria</taxon>
        <taxon>Bacillati</taxon>
        <taxon>Actinomycetota</taxon>
        <taxon>Actinomycetes</taxon>
        <taxon>Micrococcales</taxon>
        <taxon>Microbacteriaceae</taxon>
        <taxon>Microbacterium</taxon>
    </lineage>
</organism>
<reference evidence="2 3" key="1">
    <citation type="submission" date="2018-08" db="EMBL/GenBank/DDBJ databases">
        <title>Microbacterium lemovicicum sp. nov., a bacterium isolated from a natural uranium-rich soil.</title>
        <authorList>
            <person name="ORTET P."/>
        </authorList>
    </citation>
    <scope>NUCLEOTIDE SEQUENCE [LARGE SCALE GENOMIC DNA]</scope>
    <source>
        <strain evidence="2 3">Viu22</strain>
    </source>
</reference>
<keyword evidence="3" id="KW-1185">Reference proteome</keyword>
<dbReference type="InterPro" id="IPR029068">
    <property type="entry name" value="Glyas_Bleomycin-R_OHBP_Dase"/>
</dbReference>
<name>A0A3S9WBH9_9MICO</name>
<dbReference type="Pfam" id="PF00903">
    <property type="entry name" value="Glyoxalase"/>
    <property type="match status" value="1"/>
</dbReference>
<evidence type="ECO:0000259" key="1">
    <source>
        <dbReference type="PROSITE" id="PS51819"/>
    </source>
</evidence>
<evidence type="ECO:0000313" key="3">
    <source>
        <dbReference type="Proteomes" id="UP000276888"/>
    </source>
</evidence>
<protein>
    <recommendedName>
        <fullName evidence="1">VOC domain-containing protein</fullName>
    </recommendedName>
</protein>
<dbReference type="InterPro" id="IPR004360">
    <property type="entry name" value="Glyas_Fos-R_dOase_dom"/>
</dbReference>
<dbReference type="PROSITE" id="PS51819">
    <property type="entry name" value="VOC"/>
    <property type="match status" value="1"/>
</dbReference>
<gene>
    <name evidence="2" type="ORF">CVS47_02038</name>
</gene>
<dbReference type="Proteomes" id="UP000276888">
    <property type="component" value="Chromosome"/>
</dbReference>
<dbReference type="AlphaFoldDB" id="A0A3S9WBH9"/>
<proteinExistence type="predicted"/>
<feature type="domain" description="VOC" evidence="1">
    <location>
        <begin position="4"/>
        <end position="119"/>
    </location>
</feature>
<dbReference type="Gene3D" id="3.10.180.10">
    <property type="entry name" value="2,3-Dihydroxybiphenyl 1,2-Dioxygenase, domain 1"/>
    <property type="match status" value="1"/>
</dbReference>
<accession>A0A3S9WBH9</accession>
<dbReference type="SUPFAM" id="SSF54593">
    <property type="entry name" value="Glyoxalase/Bleomycin resistance protein/Dihydroxybiphenyl dioxygenase"/>
    <property type="match status" value="1"/>
</dbReference>
<dbReference type="KEGG" id="mlv:CVS47_02038"/>
<dbReference type="RefSeq" id="WP_127095959.1">
    <property type="nucleotide sequence ID" value="NZ_CP031423.1"/>
</dbReference>
<dbReference type="PANTHER" id="PTHR36437">
    <property type="entry name" value="GLYOXALASE/BLEOMYCIN RESISTANCE PROTEIN/DIOXYGENASE"/>
    <property type="match status" value="1"/>
</dbReference>
<dbReference type="OrthoDB" id="485032at2"/>
<dbReference type="InterPro" id="IPR037523">
    <property type="entry name" value="VOC_core"/>
</dbReference>
<sequence length="123" mass="13515">MDWKIELVFVPVTDVDRARDFYTSIGFHLDHDQSPSDGLRFVQLTPPGSACSIAFGTGLEIDLEPGRQNTIQVVVPDADRALADLRAVGVAARGVDDLGWGRFVSFDDPDGNTWTLQQLPSRD</sequence>